<feature type="transmembrane region" description="Helical" evidence="14">
    <location>
        <begin position="183"/>
        <end position="208"/>
    </location>
</feature>
<dbReference type="Pfam" id="PF05208">
    <property type="entry name" value="ALG3"/>
    <property type="match status" value="1"/>
</dbReference>
<keyword evidence="16" id="KW-1185">Reference proteome</keyword>
<dbReference type="GO" id="GO:0052925">
    <property type="term" value="F:dol-P-Man:Man(5)GlcNAc(2)-PP-Dol alpha-1,3-mannosyltransferase activity"/>
    <property type="evidence" value="ECO:0007669"/>
    <property type="project" value="UniProtKB-EC"/>
</dbReference>
<dbReference type="InParanoid" id="A0A165H582"/>
<dbReference type="OrthoDB" id="20028at2759"/>
<evidence type="ECO:0000256" key="14">
    <source>
        <dbReference type="RuleBase" id="RU364047"/>
    </source>
</evidence>
<comment type="catalytic activity">
    <reaction evidence="12 14">
        <text>an alpha-D-Man-(1-&gt;2)-alpha-D-Man-(1-&gt;2)-alpha-D-Man-(1-&gt;3)-[alpha-D-Man-(1-&gt;6)]-beta-D-Man-(1-&gt;4)-beta-D-GlcNAc-(1-&gt;4)-alpha-D-GlcNAc-diphospho-di-trans,poly-cis-dolichol + a di-trans,poly-cis-dolichyl beta-D-mannosyl phosphate = an alpha-D-Man-(1-&gt;2)-alpha-D-Man-(1-&gt;2)-alpha-D-Man-(1-&gt;3)-[alpha-D-Man-(1-&gt;3)-alpha-D-Man-(1-&gt;6)]-beta-D-Man-(1-&gt;4)-beta-D-GlcNAc-(1-&gt;4)-alpha-D-GlcNAc-diphospho-di-trans,poly-cis-dolichol + a di-trans,poly-cis-dolichyl phosphate + H(+)</text>
        <dbReference type="Rhea" id="RHEA:29527"/>
        <dbReference type="Rhea" id="RHEA-COMP:19498"/>
        <dbReference type="Rhea" id="RHEA-COMP:19501"/>
        <dbReference type="Rhea" id="RHEA-COMP:19516"/>
        <dbReference type="Rhea" id="RHEA-COMP:19517"/>
        <dbReference type="ChEBI" id="CHEBI:15378"/>
        <dbReference type="ChEBI" id="CHEBI:57683"/>
        <dbReference type="ChEBI" id="CHEBI:58211"/>
        <dbReference type="ChEBI" id="CHEBI:132515"/>
        <dbReference type="ChEBI" id="CHEBI:132516"/>
        <dbReference type="EC" id="2.4.1.258"/>
    </reaction>
    <physiologicalReaction direction="left-to-right" evidence="12 14">
        <dbReference type="Rhea" id="RHEA:29528"/>
    </physiologicalReaction>
</comment>
<evidence type="ECO:0000256" key="11">
    <source>
        <dbReference type="ARBA" id="ARBA00044743"/>
    </source>
</evidence>
<reference evidence="15 16" key="1">
    <citation type="journal article" date="2016" name="Mol. Biol. Evol.">
        <title>Comparative Genomics of Early-Diverging Mushroom-Forming Fungi Provides Insights into the Origins of Lignocellulose Decay Capabilities.</title>
        <authorList>
            <person name="Nagy L.G."/>
            <person name="Riley R."/>
            <person name="Tritt A."/>
            <person name="Adam C."/>
            <person name="Daum C."/>
            <person name="Floudas D."/>
            <person name="Sun H."/>
            <person name="Yadav J.S."/>
            <person name="Pangilinan J."/>
            <person name="Larsson K.H."/>
            <person name="Matsuura K."/>
            <person name="Barry K."/>
            <person name="Labutti K."/>
            <person name="Kuo R."/>
            <person name="Ohm R.A."/>
            <person name="Bhattacharya S.S."/>
            <person name="Shirouzu T."/>
            <person name="Yoshinaga Y."/>
            <person name="Martin F.M."/>
            <person name="Grigoriev I.V."/>
            <person name="Hibbett D.S."/>
        </authorList>
    </citation>
    <scope>NUCLEOTIDE SEQUENCE [LARGE SCALE GENOMIC DNA]</scope>
    <source>
        <strain evidence="15 16">93-53</strain>
    </source>
</reference>
<proteinExistence type="inferred from homology"/>
<name>A0A165H582_9APHY</name>
<dbReference type="PANTHER" id="PTHR12646:SF0">
    <property type="entry name" value="DOL-P-MAN:MAN(5)GLCNAC(2)-PP-DOL ALPHA-1,3-MANNOSYLTRANSFERASE"/>
    <property type="match status" value="1"/>
</dbReference>
<dbReference type="STRING" id="1314785.A0A165H582"/>
<keyword evidence="7 14" id="KW-0812">Transmembrane</keyword>
<feature type="transmembrane region" description="Helical" evidence="14">
    <location>
        <begin position="25"/>
        <end position="46"/>
    </location>
</feature>
<evidence type="ECO:0000256" key="7">
    <source>
        <dbReference type="ARBA" id="ARBA00022692"/>
    </source>
</evidence>
<protein>
    <recommendedName>
        <fullName evidence="4 14">Dol-P-Man:Man(5)GlcNAc(2)-PP-Dol alpha-1,3-mannosyltransferase</fullName>
        <ecNumber evidence="3 14">2.4.1.258</ecNumber>
    </recommendedName>
    <alternativeName>
        <fullName evidence="14">Dol-P-Man-dependent alpha(1-3)-mannosyltransferase</fullName>
    </alternativeName>
</protein>
<evidence type="ECO:0000256" key="5">
    <source>
        <dbReference type="ARBA" id="ARBA00022676"/>
    </source>
</evidence>
<keyword evidence="10 14" id="KW-0472">Membrane</keyword>
<organism evidence="15 16">
    <name type="scientific">Laetiporus sulphureus 93-53</name>
    <dbReference type="NCBI Taxonomy" id="1314785"/>
    <lineage>
        <taxon>Eukaryota</taxon>
        <taxon>Fungi</taxon>
        <taxon>Dikarya</taxon>
        <taxon>Basidiomycota</taxon>
        <taxon>Agaricomycotina</taxon>
        <taxon>Agaricomycetes</taxon>
        <taxon>Polyporales</taxon>
        <taxon>Laetiporus</taxon>
    </lineage>
</organism>
<accession>A0A165H582</accession>
<comment type="similarity">
    <text evidence="13">Belongs to the glycosyltransferase ALG3 family.</text>
</comment>
<feature type="transmembrane region" description="Helical" evidence="14">
    <location>
        <begin position="156"/>
        <end position="177"/>
    </location>
</feature>
<evidence type="ECO:0000256" key="2">
    <source>
        <dbReference type="ARBA" id="ARBA00004922"/>
    </source>
</evidence>
<feature type="transmembrane region" description="Helical" evidence="14">
    <location>
        <begin position="215"/>
        <end position="235"/>
    </location>
</feature>
<dbReference type="GO" id="GO:0005789">
    <property type="term" value="C:endoplasmic reticulum membrane"/>
    <property type="evidence" value="ECO:0007669"/>
    <property type="project" value="UniProtKB-SubCell"/>
</dbReference>
<dbReference type="GeneID" id="63822479"/>
<sequence>MPQTQLERSWRKLHKLALSLITDPAYFYLLAALVVIGDAVLTQLIIRFVPYTEIDWETYIYQLELYLQGERDYALISGPTGPIVYPAGHIHVHHALYKLTGSGRDLRTAQQIYAAVYCLFEVLTCAIYGKAGGVPNWLLLLLPLSKRLHSIFVLRLFNDCWNVVAAHAAVLAYQYGWDVLGSLLLSCALSIKMSALLYVPGLLVVLFIRHGLLGTASHVVAIVLTQIGIGSPFLLHHPRNYTKYAYEFTRTFLYKWTVNWRFVSEETFSSNAWARGLLLGHVVMLIMFGLFKWCERDGGVWAVLSEGLRRPHVAPRVAPVTADFIATVLFTSNLIGILFARSLHYQFYSWYAAQLPFLAWRTKYPVAVKLALLLAVEYAWNVYPSTPSSSGILCLANAALLVGVWFGYPEGTAGGVEVKVSSKSE</sequence>
<keyword evidence="8 14" id="KW-0256">Endoplasmic reticulum</keyword>
<evidence type="ECO:0000256" key="6">
    <source>
        <dbReference type="ARBA" id="ARBA00022679"/>
    </source>
</evidence>
<evidence type="ECO:0000256" key="12">
    <source>
        <dbReference type="ARBA" id="ARBA00049506"/>
    </source>
</evidence>
<dbReference type="EMBL" id="KV427607">
    <property type="protein sequence ID" value="KZT11259.1"/>
    <property type="molecule type" value="Genomic_DNA"/>
</dbReference>
<dbReference type="UniPathway" id="UPA00378"/>
<dbReference type="InterPro" id="IPR007873">
    <property type="entry name" value="Glycosyltransferase_ALG3"/>
</dbReference>
<gene>
    <name evidence="15" type="ORF">LAESUDRAFT_671030</name>
</gene>
<evidence type="ECO:0000313" key="16">
    <source>
        <dbReference type="Proteomes" id="UP000076871"/>
    </source>
</evidence>
<dbReference type="EC" id="2.4.1.258" evidence="3 14"/>
<evidence type="ECO:0000256" key="10">
    <source>
        <dbReference type="ARBA" id="ARBA00023136"/>
    </source>
</evidence>
<dbReference type="PANTHER" id="PTHR12646">
    <property type="entry name" value="NOT56 - RELATED"/>
    <property type="match status" value="1"/>
</dbReference>
<evidence type="ECO:0000256" key="13">
    <source>
        <dbReference type="ARBA" id="ARBA00093457"/>
    </source>
</evidence>
<feature type="transmembrane region" description="Helical" evidence="14">
    <location>
        <begin position="272"/>
        <end position="291"/>
    </location>
</feature>
<evidence type="ECO:0000256" key="8">
    <source>
        <dbReference type="ARBA" id="ARBA00022824"/>
    </source>
</evidence>
<evidence type="ECO:0000256" key="3">
    <source>
        <dbReference type="ARBA" id="ARBA00011964"/>
    </source>
</evidence>
<evidence type="ECO:0000256" key="9">
    <source>
        <dbReference type="ARBA" id="ARBA00022989"/>
    </source>
</evidence>
<keyword evidence="5 14" id="KW-0328">Glycosyltransferase</keyword>
<dbReference type="Proteomes" id="UP000076871">
    <property type="component" value="Unassembled WGS sequence"/>
</dbReference>
<dbReference type="RefSeq" id="XP_040768999.1">
    <property type="nucleotide sequence ID" value="XM_040905449.1"/>
</dbReference>
<dbReference type="FunCoup" id="A0A165H582">
    <property type="interactions" value="483"/>
</dbReference>
<keyword evidence="9 14" id="KW-1133">Transmembrane helix</keyword>
<dbReference type="AlphaFoldDB" id="A0A165H582"/>
<evidence type="ECO:0000256" key="1">
    <source>
        <dbReference type="ARBA" id="ARBA00004477"/>
    </source>
</evidence>
<feature type="transmembrane region" description="Helical" evidence="14">
    <location>
        <begin position="324"/>
        <end position="344"/>
    </location>
</feature>
<comment type="subcellular location">
    <subcellularLocation>
        <location evidence="1 14">Endoplasmic reticulum membrane</location>
        <topology evidence="1 14">Multi-pass membrane protein</topology>
    </subcellularLocation>
</comment>
<comment type="function">
    <text evidence="11 14">Dol-P-Man:Man(5)GlcNAc(2)-PP-Dol alpha-1,3-mannosyltransferase that operates in the biosynthetic pathway of dolichol-linked oligosaccharides, the glycan precursors employed in protein asparagine (N)-glycosylation. The assembly of dolichol-linked oligosaccharides begins on the cytosolic side of the endoplasmic reticulum membrane and finishes in its lumen. The sequential addition of sugars to dolichol pyrophosphate produces dolichol-linked oligosaccharides containing fourteen sugars, including two GlcNAcs, nine mannoses and three glucoses. Once assembled, the oligosaccharide is transferred from the lipid to nascent proteins by oligosaccharyltransferases. In the lumen of the endoplasmic reticulum, adds the first dolichyl beta-D-mannosyl phosphate derived mannose in an alpha-1,3 linkage to Man(5)GlcNAc(2)-PP-dolichol to produce Man(6)GlcNAc(2)-PP-dolichol.</text>
</comment>
<keyword evidence="6 14" id="KW-0808">Transferase</keyword>
<evidence type="ECO:0000313" key="15">
    <source>
        <dbReference type="EMBL" id="KZT11259.1"/>
    </source>
</evidence>
<evidence type="ECO:0000256" key="4">
    <source>
        <dbReference type="ARBA" id="ARBA00015561"/>
    </source>
</evidence>
<comment type="pathway">
    <text evidence="2 14">Protein modification; protein glycosylation.</text>
</comment>